<dbReference type="Proteomes" id="UP000233387">
    <property type="component" value="Unassembled WGS sequence"/>
</dbReference>
<evidence type="ECO:0000313" key="6">
    <source>
        <dbReference type="EMBL" id="PKQ69691.1"/>
    </source>
</evidence>
<name>A0A2N3IHC3_9BACT</name>
<keyword evidence="4" id="KW-0949">S-adenosyl-L-methionine</keyword>
<keyword evidence="3" id="KW-0808">Transferase</keyword>
<dbReference type="RefSeq" id="WP_101358523.1">
    <property type="nucleotide sequence ID" value="NZ_NKXO01000017.1"/>
</dbReference>
<dbReference type="GO" id="GO:0003676">
    <property type="term" value="F:nucleic acid binding"/>
    <property type="evidence" value="ECO:0007669"/>
    <property type="project" value="InterPro"/>
</dbReference>
<dbReference type="OrthoDB" id="9805629at2"/>
<dbReference type="Pfam" id="PF02086">
    <property type="entry name" value="MethyltransfD12"/>
    <property type="match status" value="1"/>
</dbReference>
<organism evidence="6 7">
    <name type="scientific">Raineya orbicola</name>
    <dbReference type="NCBI Taxonomy" id="2016530"/>
    <lineage>
        <taxon>Bacteria</taxon>
        <taxon>Pseudomonadati</taxon>
        <taxon>Bacteroidota</taxon>
        <taxon>Cytophagia</taxon>
        <taxon>Cytophagales</taxon>
        <taxon>Raineyaceae</taxon>
        <taxon>Raineya</taxon>
    </lineage>
</organism>
<keyword evidence="2 6" id="KW-0489">Methyltransferase</keyword>
<evidence type="ECO:0000256" key="4">
    <source>
        <dbReference type="ARBA" id="ARBA00022691"/>
    </source>
</evidence>
<gene>
    <name evidence="6" type="ORF">Rain11_1254</name>
</gene>
<dbReference type="AlphaFoldDB" id="A0A2N3IHC3"/>
<comment type="caution">
    <text evidence="6">The sequence shown here is derived from an EMBL/GenBank/DDBJ whole genome shotgun (WGS) entry which is preliminary data.</text>
</comment>
<dbReference type="GO" id="GO:0009007">
    <property type="term" value="F:site-specific DNA-methyltransferase (adenine-specific) activity"/>
    <property type="evidence" value="ECO:0007669"/>
    <property type="project" value="UniProtKB-EC"/>
</dbReference>
<dbReference type="InterPro" id="IPR029063">
    <property type="entry name" value="SAM-dependent_MTases_sf"/>
</dbReference>
<keyword evidence="7" id="KW-1185">Reference proteome</keyword>
<dbReference type="Gene3D" id="3.40.50.150">
    <property type="entry name" value="Vaccinia Virus protein VP39"/>
    <property type="match status" value="2"/>
</dbReference>
<evidence type="ECO:0000256" key="3">
    <source>
        <dbReference type="ARBA" id="ARBA00022679"/>
    </source>
</evidence>
<dbReference type="InterPro" id="IPR002052">
    <property type="entry name" value="DNA_methylase_N6_adenine_CS"/>
</dbReference>
<dbReference type="PROSITE" id="PS00092">
    <property type="entry name" value="N6_MTASE"/>
    <property type="match status" value="1"/>
</dbReference>
<sequence>MNYIGSKYKLIPFIRETILEVVGQEKLSKAIFYDAFAGTGVVGRVFKSKVKKIIASDTEYYAFVLNRNYIQNHQEVSSQNLYYLNTLEGKEGFIYQNYSEKGSLRNYFSAPNGKKIDAIRTEIENLKNSISEDEYFFLLCSLLESADKVANTASVYGAFLKQLKKSAQKPFFLEPAHFEVNHQTHEVYHGEAEKVIEKVSGDILYLDPPYNTRQYGSNYHLLNTIALYDHFEPQGKTGLRPNYYKSLFCSKQKAPETLEKIIAKAQFKYIFLSYNNEGIIPLEKIQTIMRKYGTYEVFSQNYNRFMADKPSQRSYKANYTTEFLHFLEKKH</sequence>
<evidence type="ECO:0000256" key="2">
    <source>
        <dbReference type="ARBA" id="ARBA00022603"/>
    </source>
</evidence>
<evidence type="ECO:0000256" key="5">
    <source>
        <dbReference type="ARBA" id="ARBA00047942"/>
    </source>
</evidence>
<comment type="catalytic activity">
    <reaction evidence="5">
        <text>a 2'-deoxyadenosine in DNA + S-adenosyl-L-methionine = an N(6)-methyl-2'-deoxyadenosine in DNA + S-adenosyl-L-homocysteine + H(+)</text>
        <dbReference type="Rhea" id="RHEA:15197"/>
        <dbReference type="Rhea" id="RHEA-COMP:12418"/>
        <dbReference type="Rhea" id="RHEA-COMP:12419"/>
        <dbReference type="ChEBI" id="CHEBI:15378"/>
        <dbReference type="ChEBI" id="CHEBI:57856"/>
        <dbReference type="ChEBI" id="CHEBI:59789"/>
        <dbReference type="ChEBI" id="CHEBI:90615"/>
        <dbReference type="ChEBI" id="CHEBI:90616"/>
        <dbReference type="EC" id="2.1.1.72"/>
    </reaction>
</comment>
<accession>A0A2N3IHC3</accession>
<dbReference type="GO" id="GO:0009307">
    <property type="term" value="P:DNA restriction-modification system"/>
    <property type="evidence" value="ECO:0007669"/>
    <property type="project" value="InterPro"/>
</dbReference>
<dbReference type="EC" id="2.1.1.72" evidence="1"/>
<evidence type="ECO:0000313" key="7">
    <source>
        <dbReference type="Proteomes" id="UP000233387"/>
    </source>
</evidence>
<dbReference type="EMBL" id="NKXO01000017">
    <property type="protein sequence ID" value="PKQ69691.1"/>
    <property type="molecule type" value="Genomic_DNA"/>
</dbReference>
<evidence type="ECO:0000256" key="1">
    <source>
        <dbReference type="ARBA" id="ARBA00011900"/>
    </source>
</evidence>
<dbReference type="PRINTS" id="PR00505">
    <property type="entry name" value="D12N6MTFRASE"/>
</dbReference>
<proteinExistence type="predicted"/>
<dbReference type="SUPFAM" id="SSF53335">
    <property type="entry name" value="S-adenosyl-L-methionine-dependent methyltransferases"/>
    <property type="match status" value="1"/>
</dbReference>
<dbReference type="InterPro" id="IPR012327">
    <property type="entry name" value="MeTrfase_D12"/>
</dbReference>
<dbReference type="GO" id="GO:0032259">
    <property type="term" value="P:methylation"/>
    <property type="evidence" value="ECO:0007669"/>
    <property type="project" value="UniProtKB-KW"/>
</dbReference>
<reference evidence="6 7" key="1">
    <citation type="submission" date="2017-06" db="EMBL/GenBank/DDBJ databases">
        <title>Raineya orbicola gen. nov., sp. nov. a slightly thermophilic bacterium of the phylum Bacteroidetes and the description of Raineyaceae fam. nov.</title>
        <authorList>
            <person name="Albuquerque L."/>
            <person name="Polonia A.R.M."/>
            <person name="Barroso C."/>
            <person name="Froufe H.J.C."/>
            <person name="Lage O."/>
            <person name="Lobo-Da-Cunha A."/>
            <person name="Egas C."/>
            <person name="Da Costa M.S."/>
        </authorList>
    </citation>
    <scope>NUCLEOTIDE SEQUENCE [LARGE SCALE GENOMIC DNA]</scope>
    <source>
        <strain evidence="6 7">SPSPC-11</strain>
    </source>
</reference>
<protein>
    <recommendedName>
        <fullName evidence="1">site-specific DNA-methyltransferase (adenine-specific)</fullName>
        <ecNumber evidence="1">2.1.1.72</ecNumber>
    </recommendedName>
</protein>